<organism evidence="2 3">
    <name type="scientific">Xanthomonas oryzae pv. oryzae</name>
    <dbReference type="NCBI Taxonomy" id="64187"/>
    <lineage>
        <taxon>Bacteria</taxon>
        <taxon>Pseudomonadati</taxon>
        <taxon>Pseudomonadota</taxon>
        <taxon>Gammaproteobacteria</taxon>
        <taxon>Lysobacterales</taxon>
        <taxon>Lysobacteraceae</taxon>
        <taxon>Xanthomonas</taxon>
    </lineage>
</organism>
<evidence type="ECO:0008006" key="4">
    <source>
        <dbReference type="Google" id="ProtNLM"/>
    </source>
</evidence>
<evidence type="ECO:0000313" key="3">
    <source>
        <dbReference type="Proteomes" id="UP000187097"/>
    </source>
</evidence>
<dbReference type="EMBL" id="CP047493">
    <property type="protein sequence ID" value="UXW02460.1"/>
    <property type="molecule type" value="Genomic_DNA"/>
</dbReference>
<evidence type="ECO:0000313" key="2">
    <source>
        <dbReference type="EMBL" id="UXW02460.1"/>
    </source>
</evidence>
<dbReference type="RefSeq" id="WP_128415441.1">
    <property type="nucleotide sequence ID" value="NZ_CP033192.1"/>
</dbReference>
<reference evidence="2" key="2">
    <citation type="submission" date="2020-01" db="EMBL/GenBank/DDBJ databases">
        <title>Complete genome investigation of Xanthomonas oryzae strains.</title>
        <authorList>
            <person name="Kaur A."/>
            <person name="Bansal K."/>
            <person name="Patil P.B."/>
        </authorList>
    </citation>
    <scope>NUCLEOTIDE SEQUENCE</scope>
    <source>
        <strain evidence="2">IXO792</strain>
    </source>
</reference>
<accession>A0AAJ5MDI5</accession>
<dbReference type="AlphaFoldDB" id="A0AAJ5MDI5"/>
<name>A0AAJ5MDI5_XANOO</name>
<dbReference type="Proteomes" id="UP000187097">
    <property type="component" value="Chromosome"/>
</dbReference>
<proteinExistence type="predicted"/>
<evidence type="ECO:0000256" key="1">
    <source>
        <dbReference type="SAM" id="SignalP"/>
    </source>
</evidence>
<sequence>MQTMWNQTNFVMLRLVAILILTISGPAAAGCGYSKIEIDSHNKFINAYNKEGKIKNFILGKIIRNLAASSDDIHFVDTKIVSIENQDLLVAVFRTPSNAHGRSGFCGSGHEDYLVAIKLKGDTAELLDKKIIQSCLNSISLFSDNGDDPSKAISPADPPEIAHFQLMSPPSFAVKNMAAVIEQGKIKTLEK</sequence>
<gene>
    <name evidence="2" type="ORF">IXO792_17520</name>
</gene>
<reference evidence="2" key="1">
    <citation type="submission" date="2015-01" db="EMBL/GenBank/DDBJ databases">
        <authorList>
            <person name="Midha S."/>
            <person name="Anil M.G."/>
            <person name="Mishra D."/>
            <person name="Brahma K."/>
            <person name="Laha G.S."/>
            <person name="Sundaram R.M."/>
            <person name="Sonti R.V."/>
            <person name="Patil P.B."/>
        </authorList>
    </citation>
    <scope>NUCLEOTIDE SEQUENCE</scope>
    <source>
        <strain evidence="2">IXO792</strain>
    </source>
</reference>
<protein>
    <recommendedName>
        <fullName evidence="4">Lipoprotein</fullName>
    </recommendedName>
</protein>
<keyword evidence="1" id="KW-0732">Signal</keyword>
<feature type="signal peptide" evidence="1">
    <location>
        <begin position="1"/>
        <end position="29"/>
    </location>
</feature>
<feature type="chain" id="PRO_5042480984" description="Lipoprotein" evidence="1">
    <location>
        <begin position="30"/>
        <end position="191"/>
    </location>
</feature>